<feature type="domain" description="VOC" evidence="1">
    <location>
        <begin position="4"/>
        <end position="116"/>
    </location>
</feature>
<dbReference type="PANTHER" id="PTHR35908:SF1">
    <property type="entry name" value="CONSERVED PROTEIN"/>
    <property type="match status" value="1"/>
</dbReference>
<dbReference type="InterPro" id="IPR041581">
    <property type="entry name" value="Glyoxalase_6"/>
</dbReference>
<sequence length="116" mass="12912">MEITRQTIVFDAADIDAEADFWSGVFNGRAEGDHHWQVVRCSDGSIPVGVQFAPDHKPVNWPDNPVRSHMDLWVTDIRAAHAKVLGLGAEIIQLAEGEQNFNVYADPSGHPFCLCW</sequence>
<evidence type="ECO:0000259" key="1">
    <source>
        <dbReference type="PROSITE" id="PS51819"/>
    </source>
</evidence>
<proteinExistence type="predicted"/>
<gene>
    <name evidence="2" type="ORF">HGQ17_04155</name>
</gene>
<keyword evidence="3" id="KW-1185">Reference proteome</keyword>
<name>A0A7X8TIR1_9MICC</name>
<accession>A0A7X8TIR1</accession>
<comment type="caution">
    <text evidence="2">The sequence shown here is derived from an EMBL/GenBank/DDBJ whole genome shotgun (WGS) entry which is preliminary data.</text>
</comment>
<reference evidence="2 3" key="1">
    <citation type="submission" date="2020-04" db="EMBL/GenBank/DDBJ databases">
        <title>Nesterenkonia sp. nov., isolated from marine sediment.</title>
        <authorList>
            <person name="Zhang G."/>
        </authorList>
    </citation>
    <scope>NUCLEOTIDE SEQUENCE [LARGE SCALE GENOMIC DNA]</scope>
    <source>
        <strain evidence="2 3">MY13</strain>
    </source>
</reference>
<organism evidence="2 3">
    <name type="scientific">Nesterenkonia sedimenti</name>
    <dbReference type="NCBI Taxonomy" id="1463632"/>
    <lineage>
        <taxon>Bacteria</taxon>
        <taxon>Bacillati</taxon>
        <taxon>Actinomycetota</taxon>
        <taxon>Actinomycetes</taxon>
        <taxon>Micrococcales</taxon>
        <taxon>Micrococcaceae</taxon>
        <taxon>Nesterenkonia</taxon>
    </lineage>
</organism>
<dbReference type="SUPFAM" id="SSF54593">
    <property type="entry name" value="Glyoxalase/Bleomycin resistance protein/Dihydroxybiphenyl dioxygenase"/>
    <property type="match status" value="1"/>
</dbReference>
<dbReference type="Pfam" id="PF18029">
    <property type="entry name" value="Glyoxalase_6"/>
    <property type="match status" value="1"/>
</dbReference>
<protein>
    <submittedName>
        <fullName evidence="2">VOC family protein</fullName>
    </submittedName>
</protein>
<evidence type="ECO:0000313" key="3">
    <source>
        <dbReference type="Proteomes" id="UP000523139"/>
    </source>
</evidence>
<dbReference type="PROSITE" id="PS51819">
    <property type="entry name" value="VOC"/>
    <property type="match status" value="1"/>
</dbReference>
<dbReference type="Gene3D" id="3.10.180.10">
    <property type="entry name" value="2,3-Dihydroxybiphenyl 1,2-Dioxygenase, domain 1"/>
    <property type="match status" value="1"/>
</dbReference>
<evidence type="ECO:0000313" key="2">
    <source>
        <dbReference type="EMBL" id="NLS09210.1"/>
    </source>
</evidence>
<dbReference type="AlphaFoldDB" id="A0A7X8TIR1"/>
<dbReference type="Proteomes" id="UP000523139">
    <property type="component" value="Unassembled WGS sequence"/>
</dbReference>
<dbReference type="EMBL" id="JABAHY010000002">
    <property type="protein sequence ID" value="NLS09210.1"/>
    <property type="molecule type" value="Genomic_DNA"/>
</dbReference>
<dbReference type="InterPro" id="IPR037523">
    <property type="entry name" value="VOC_core"/>
</dbReference>
<dbReference type="InterPro" id="IPR029068">
    <property type="entry name" value="Glyas_Bleomycin-R_OHBP_Dase"/>
</dbReference>
<dbReference type="PANTHER" id="PTHR35908">
    <property type="entry name" value="HYPOTHETICAL FUSION PROTEIN"/>
    <property type="match status" value="1"/>
</dbReference>